<keyword evidence="3" id="KW-1185">Reference proteome</keyword>
<sequence length="145" mass="14498">MNFNVFMLMCFTLICVASPSSVQPRGEEEFQEDGDQITLSRNNWKFGGTKGGAGYGVGHGGYAQGAGVGHGGYVQGAGVGHGGYAQGAGLGGGGYGYGGGHITGGKKNVFKFKKLKLKCCPCKAAIAPVGIAHGVNGGYGAGGYG</sequence>
<evidence type="ECO:0000313" key="3">
    <source>
        <dbReference type="Proteomes" id="UP001187531"/>
    </source>
</evidence>
<protein>
    <submittedName>
        <fullName evidence="2">Uncharacterized protein</fullName>
    </submittedName>
</protein>
<keyword evidence="1" id="KW-0732">Signal</keyword>
<evidence type="ECO:0000256" key="1">
    <source>
        <dbReference type="SAM" id="SignalP"/>
    </source>
</evidence>
<gene>
    <name evidence="2" type="ORF">QYM36_019806</name>
</gene>
<feature type="signal peptide" evidence="1">
    <location>
        <begin position="1"/>
        <end position="17"/>
    </location>
</feature>
<proteinExistence type="predicted"/>
<evidence type="ECO:0000313" key="2">
    <source>
        <dbReference type="EMBL" id="KAK2701548.1"/>
    </source>
</evidence>
<accession>A0AA88KQQ7</accession>
<organism evidence="2 3">
    <name type="scientific">Artemia franciscana</name>
    <name type="common">Brine shrimp</name>
    <name type="synonym">Artemia sanfranciscana</name>
    <dbReference type="NCBI Taxonomy" id="6661"/>
    <lineage>
        <taxon>Eukaryota</taxon>
        <taxon>Metazoa</taxon>
        <taxon>Ecdysozoa</taxon>
        <taxon>Arthropoda</taxon>
        <taxon>Crustacea</taxon>
        <taxon>Branchiopoda</taxon>
        <taxon>Anostraca</taxon>
        <taxon>Artemiidae</taxon>
        <taxon>Artemia</taxon>
    </lineage>
</organism>
<dbReference type="Proteomes" id="UP001187531">
    <property type="component" value="Unassembled WGS sequence"/>
</dbReference>
<dbReference type="EMBL" id="JAVRJZ010003736">
    <property type="protein sequence ID" value="KAK2701548.1"/>
    <property type="molecule type" value="Genomic_DNA"/>
</dbReference>
<reference evidence="2" key="1">
    <citation type="submission" date="2023-07" db="EMBL/GenBank/DDBJ databases">
        <title>Chromosome-level genome assembly of Artemia franciscana.</title>
        <authorList>
            <person name="Jo E."/>
        </authorList>
    </citation>
    <scope>NUCLEOTIDE SEQUENCE</scope>
    <source>
        <tissue evidence="2">Whole body</tissue>
    </source>
</reference>
<feature type="chain" id="PRO_5041657996" evidence="1">
    <location>
        <begin position="18"/>
        <end position="145"/>
    </location>
</feature>
<name>A0AA88KQQ7_ARTSF</name>
<comment type="caution">
    <text evidence="2">The sequence shown here is derived from an EMBL/GenBank/DDBJ whole genome shotgun (WGS) entry which is preliminary data.</text>
</comment>
<dbReference type="AlphaFoldDB" id="A0AA88KQQ7"/>